<dbReference type="PROSITE" id="PS50076">
    <property type="entry name" value="DNAJ_2"/>
    <property type="match status" value="1"/>
</dbReference>
<dbReference type="SUPFAM" id="SSF46565">
    <property type="entry name" value="Chaperone J-domain"/>
    <property type="match status" value="1"/>
</dbReference>
<dbReference type="PANTHER" id="PTHR39158">
    <property type="entry name" value="OS08G0560600 PROTEIN"/>
    <property type="match status" value="1"/>
</dbReference>
<dbReference type="Proteomes" id="UP001607302">
    <property type="component" value="Unassembled WGS sequence"/>
</dbReference>
<gene>
    <name evidence="2" type="ORF">V1478_014223</name>
</gene>
<dbReference type="AlphaFoldDB" id="A0ABD2A7N5"/>
<feature type="domain" description="J" evidence="1">
    <location>
        <begin position="40"/>
        <end position="106"/>
    </location>
</feature>
<name>A0ABD2A7N5_VESSQ</name>
<reference evidence="2 3" key="1">
    <citation type="journal article" date="2024" name="Ann. Entomol. Soc. Am.">
        <title>Genomic analyses of the southern and eastern yellowjacket wasps (Hymenoptera: Vespidae) reveal evolutionary signatures of social life.</title>
        <authorList>
            <person name="Catto M.A."/>
            <person name="Caine P.B."/>
            <person name="Orr S.E."/>
            <person name="Hunt B.G."/>
            <person name="Goodisman M.A.D."/>
        </authorList>
    </citation>
    <scope>NUCLEOTIDE SEQUENCE [LARGE SCALE GENOMIC DNA]</scope>
    <source>
        <strain evidence="2">233</strain>
        <tissue evidence="2">Head and thorax</tissue>
    </source>
</reference>
<dbReference type="Pfam" id="PF09350">
    <property type="entry name" value="DJC28_CD"/>
    <property type="match status" value="1"/>
</dbReference>
<dbReference type="Pfam" id="PF00226">
    <property type="entry name" value="DnaJ"/>
    <property type="match status" value="1"/>
</dbReference>
<dbReference type="Gene3D" id="1.10.287.110">
    <property type="entry name" value="DnaJ domain"/>
    <property type="match status" value="1"/>
</dbReference>
<dbReference type="EMBL" id="JAUDFV010000154">
    <property type="protein sequence ID" value="KAL2716547.1"/>
    <property type="molecule type" value="Genomic_DNA"/>
</dbReference>
<accession>A0ABD2A7N5</accession>
<evidence type="ECO:0000313" key="3">
    <source>
        <dbReference type="Proteomes" id="UP001607302"/>
    </source>
</evidence>
<evidence type="ECO:0000313" key="2">
    <source>
        <dbReference type="EMBL" id="KAL2716547.1"/>
    </source>
</evidence>
<comment type="caution">
    <text evidence="2">The sequence shown here is derived from an EMBL/GenBank/DDBJ whole genome shotgun (WGS) entry which is preliminary data.</text>
</comment>
<evidence type="ECO:0000259" key="1">
    <source>
        <dbReference type="PROSITE" id="PS50076"/>
    </source>
</evidence>
<protein>
    <submittedName>
        <fullName evidence="2">DnaJ subfamily C member 28</fullName>
    </submittedName>
</protein>
<keyword evidence="3" id="KW-1185">Reference proteome</keyword>
<dbReference type="CDD" id="cd06257">
    <property type="entry name" value="DnaJ"/>
    <property type="match status" value="1"/>
</dbReference>
<proteinExistence type="predicted"/>
<dbReference type="InterPro" id="IPR001623">
    <property type="entry name" value="DnaJ_domain"/>
</dbReference>
<dbReference type="InterPro" id="IPR052573">
    <property type="entry name" value="DnaJ_C_subfamily_28"/>
</dbReference>
<dbReference type="SMART" id="SM00271">
    <property type="entry name" value="DnaJ"/>
    <property type="match status" value="1"/>
</dbReference>
<dbReference type="InterPro" id="IPR018961">
    <property type="entry name" value="DnaJ_homolog_subfam-C_membr-28"/>
</dbReference>
<dbReference type="PANTHER" id="PTHR39158:SF1">
    <property type="entry name" value="DNAJ HOMOLOG SUBFAMILY C MEMBER 28"/>
    <property type="match status" value="1"/>
</dbReference>
<organism evidence="2 3">
    <name type="scientific">Vespula squamosa</name>
    <name type="common">Southern yellow jacket</name>
    <name type="synonym">Wasp</name>
    <dbReference type="NCBI Taxonomy" id="30214"/>
    <lineage>
        <taxon>Eukaryota</taxon>
        <taxon>Metazoa</taxon>
        <taxon>Ecdysozoa</taxon>
        <taxon>Arthropoda</taxon>
        <taxon>Hexapoda</taxon>
        <taxon>Insecta</taxon>
        <taxon>Pterygota</taxon>
        <taxon>Neoptera</taxon>
        <taxon>Endopterygota</taxon>
        <taxon>Hymenoptera</taxon>
        <taxon>Apocrita</taxon>
        <taxon>Aculeata</taxon>
        <taxon>Vespoidea</taxon>
        <taxon>Vespidae</taxon>
        <taxon>Vespinae</taxon>
        <taxon>Vespula</taxon>
    </lineage>
</organism>
<sequence>MLTFNCTCVNGSKQFARVSFTDMLFLKRLKHRTSAKSTKQLYQTLGVNEDCEDETLRLAFIHLAKQFHPDSGTLEADAVRFAEVESAYREIRKLRNDLKESNSQLLPDVEEFDIKHTAPQHRHYLNYDVGIGTPSKRQRLHTIERAQKAVENVMEHRLKKLQAEERNTLIGMDKKRAQDIKTRYGMDRLVEDLIQEAMNKGEFSDLPGIGKPLKNINRPNPYVDFTTHKLNQVLIENGFTPEWIQLSKEIREETTELQKLLIEARNELGLIPLNLEEKRSWTNTIENLKPFTKKLNNKIDKYNLLVPILQKQMLHVNLETLAEQVLSKEPVRSIKQKSAKNNINNTYNNNDNLDIFNFFQTIFRKKIT</sequence>
<dbReference type="InterPro" id="IPR036869">
    <property type="entry name" value="J_dom_sf"/>
</dbReference>